<feature type="domain" description="Amine oxidase" evidence="1">
    <location>
        <begin position="80"/>
        <end position="173"/>
    </location>
</feature>
<dbReference type="InterPro" id="IPR036188">
    <property type="entry name" value="FAD/NAD-bd_sf"/>
</dbReference>
<dbReference type="GO" id="GO:0016491">
    <property type="term" value="F:oxidoreductase activity"/>
    <property type="evidence" value="ECO:0007669"/>
    <property type="project" value="InterPro"/>
</dbReference>
<dbReference type="Gene3D" id="3.50.50.60">
    <property type="entry name" value="FAD/NAD(P)-binding domain"/>
    <property type="match status" value="1"/>
</dbReference>
<dbReference type="InterPro" id="IPR002937">
    <property type="entry name" value="Amino_oxidase"/>
</dbReference>
<dbReference type="Gene3D" id="3.90.660.10">
    <property type="match status" value="1"/>
</dbReference>
<dbReference type="PANTHER" id="PTHR16128:SF5">
    <property type="entry name" value="FAD_NAD(P)-BINDING OXIDOREDUCTASE FAMILY PROTEIN"/>
    <property type="match status" value="1"/>
</dbReference>
<accession>A0A1H8IH93</accession>
<dbReference type="OrthoDB" id="5792777at2"/>
<dbReference type="Proteomes" id="UP000199372">
    <property type="component" value="Unassembled WGS sequence"/>
</dbReference>
<sequence length="290" mass="30150">MKHIAVIGAGMAGLAAAHDLSGAGLTVTLFDKSRGTGGRLATRRSDVGAFDHGAPLAQGDDSAFHEAMAGLGDAAMAVDDGWRGRPGMSGLLKPWAAGLTRHAGTRIARLDDRPEGVRLTDTDGADWGPFDAVVVAIPAPQAAELLRSDALSEVRMVPVWTVMAAWDAPLTAVPDPAPVPFDAILPQDRAGAVVAHARSDWSAERLETSKPDMAPVLGKELAAALGRDAPAHAVAHLWRYGRVERALGQPFLRVSPRVLAGGDWALGPLAGDAWASGRAMAATLTAEVRP</sequence>
<dbReference type="EMBL" id="FOCM01000005">
    <property type="protein sequence ID" value="SEN67751.1"/>
    <property type="molecule type" value="Genomic_DNA"/>
</dbReference>
<dbReference type="AlphaFoldDB" id="A0A1H8IH93"/>
<reference evidence="3" key="1">
    <citation type="submission" date="2016-10" db="EMBL/GenBank/DDBJ databases">
        <authorList>
            <person name="Varghese N."/>
            <person name="Submissions S."/>
        </authorList>
    </citation>
    <scope>NUCLEOTIDE SEQUENCE [LARGE SCALE GENOMIC DNA]</scope>
    <source>
        <strain evidence="3">DSM 26893</strain>
    </source>
</reference>
<evidence type="ECO:0000313" key="3">
    <source>
        <dbReference type="Proteomes" id="UP000199372"/>
    </source>
</evidence>
<organism evidence="2 3">
    <name type="scientific">Palleronia pelagia</name>
    <dbReference type="NCBI Taxonomy" id="387096"/>
    <lineage>
        <taxon>Bacteria</taxon>
        <taxon>Pseudomonadati</taxon>
        <taxon>Pseudomonadota</taxon>
        <taxon>Alphaproteobacteria</taxon>
        <taxon>Rhodobacterales</taxon>
        <taxon>Roseobacteraceae</taxon>
        <taxon>Palleronia</taxon>
    </lineage>
</organism>
<dbReference type="SUPFAM" id="SSF51905">
    <property type="entry name" value="FAD/NAD(P)-binding domain"/>
    <property type="match status" value="1"/>
</dbReference>
<keyword evidence="3" id="KW-1185">Reference proteome</keyword>
<dbReference type="PANTHER" id="PTHR16128">
    <property type="entry name" value="FAD/NAD(P)-BINDING OXIDOREDUCTASE FAMILY PROTEIN"/>
    <property type="match status" value="1"/>
</dbReference>
<dbReference type="Pfam" id="PF13450">
    <property type="entry name" value="NAD_binding_8"/>
    <property type="match status" value="1"/>
</dbReference>
<gene>
    <name evidence="2" type="ORF">SAMN04488011_105228</name>
</gene>
<protein>
    <recommendedName>
        <fullName evidence="1">Amine oxidase domain-containing protein</fullName>
    </recommendedName>
</protein>
<dbReference type="Pfam" id="PF01593">
    <property type="entry name" value="Amino_oxidase"/>
    <property type="match status" value="1"/>
</dbReference>
<evidence type="ECO:0000259" key="1">
    <source>
        <dbReference type="Pfam" id="PF01593"/>
    </source>
</evidence>
<name>A0A1H8IH93_9RHOB</name>
<proteinExistence type="predicted"/>
<evidence type="ECO:0000313" key="2">
    <source>
        <dbReference type="EMBL" id="SEN67751.1"/>
    </source>
</evidence>
<dbReference type="PRINTS" id="PR00419">
    <property type="entry name" value="ADXRDTASE"/>
</dbReference>
<dbReference type="RefSeq" id="WP_091845811.1">
    <property type="nucleotide sequence ID" value="NZ_FOCM01000005.1"/>
</dbReference>